<protein>
    <submittedName>
        <fullName evidence="3">VOC family protein</fullName>
    </submittedName>
</protein>
<dbReference type="InterPro" id="IPR037523">
    <property type="entry name" value="VOC_core"/>
</dbReference>
<dbReference type="InterPro" id="IPR029068">
    <property type="entry name" value="Glyas_Bleomycin-R_OHBP_Dase"/>
</dbReference>
<dbReference type="InterPro" id="IPR052164">
    <property type="entry name" value="Anthracycline_SecMetBiosynth"/>
</dbReference>
<feature type="domain" description="VOC" evidence="2">
    <location>
        <begin position="6"/>
        <end position="120"/>
    </location>
</feature>
<dbReference type="PANTHER" id="PTHR33993">
    <property type="entry name" value="GLYOXALASE-RELATED"/>
    <property type="match status" value="1"/>
</dbReference>
<reference evidence="3" key="1">
    <citation type="submission" date="2019-12" db="EMBL/GenBank/DDBJ databases">
        <title>Ruegeria JWLKs population differentiation of coral mucus and skeleton niches.</title>
        <authorList>
            <person name="Luo D."/>
        </authorList>
    </citation>
    <scope>NUCLEOTIDE SEQUENCE</scope>
    <source>
        <strain evidence="3">HKCCD6181</strain>
    </source>
</reference>
<name>A0AA91BZV2_9RHOB</name>
<comment type="caution">
    <text evidence="3">The sequence shown here is derived from an EMBL/GenBank/DDBJ whole genome shotgun (WGS) entry which is preliminary data.</text>
</comment>
<dbReference type="Pfam" id="PF18029">
    <property type="entry name" value="Glyoxalase_6"/>
    <property type="match status" value="1"/>
</dbReference>
<organism evidence="3 4">
    <name type="scientific">Ruegeria atlantica</name>
    <dbReference type="NCBI Taxonomy" id="81569"/>
    <lineage>
        <taxon>Bacteria</taxon>
        <taxon>Pseudomonadati</taxon>
        <taxon>Pseudomonadota</taxon>
        <taxon>Alphaproteobacteria</taxon>
        <taxon>Rhodobacterales</taxon>
        <taxon>Roseobacteraceae</taxon>
        <taxon>Ruegeria</taxon>
    </lineage>
</organism>
<evidence type="ECO:0000313" key="3">
    <source>
        <dbReference type="EMBL" id="NOE20784.1"/>
    </source>
</evidence>
<dbReference type="PROSITE" id="PS51819">
    <property type="entry name" value="VOC"/>
    <property type="match status" value="1"/>
</dbReference>
<dbReference type="Gene3D" id="3.10.180.10">
    <property type="entry name" value="2,3-Dihydroxybiphenyl 1,2-Dioxygenase, domain 1"/>
    <property type="match status" value="1"/>
</dbReference>
<dbReference type="SUPFAM" id="SSF54593">
    <property type="entry name" value="Glyoxalase/Bleomycin resistance protein/Dihydroxybiphenyl dioxygenase"/>
    <property type="match status" value="1"/>
</dbReference>
<feature type="region of interest" description="Disordered" evidence="1">
    <location>
        <begin position="85"/>
        <end position="105"/>
    </location>
</feature>
<dbReference type="Proteomes" id="UP000597886">
    <property type="component" value="Unassembled WGS sequence"/>
</dbReference>
<evidence type="ECO:0000256" key="1">
    <source>
        <dbReference type="SAM" id="MobiDB-lite"/>
    </source>
</evidence>
<sequence>MEKVLGFGGFFFRAEGPAALADWYFKHLGISPVPTDYDTPCWTQEAGKTVFAPFEKVTEYFGNRERPFMLNFRVRDLDQTTAQLEAENTEVRPDPDSPYPNGKFAWLNDPEGNPIELWESA</sequence>
<dbReference type="PANTHER" id="PTHR33993:SF5">
    <property type="entry name" value="GLYOXALASE"/>
    <property type="match status" value="1"/>
</dbReference>
<accession>A0AA91BZV2</accession>
<proteinExistence type="predicted"/>
<evidence type="ECO:0000313" key="4">
    <source>
        <dbReference type="Proteomes" id="UP000597886"/>
    </source>
</evidence>
<dbReference type="InterPro" id="IPR041581">
    <property type="entry name" value="Glyoxalase_6"/>
</dbReference>
<dbReference type="EMBL" id="WVRA01000014">
    <property type="protein sequence ID" value="NOE20784.1"/>
    <property type="molecule type" value="Genomic_DNA"/>
</dbReference>
<gene>
    <name evidence="3" type="ORF">GS634_21855</name>
</gene>
<dbReference type="RefSeq" id="WP_171331872.1">
    <property type="nucleotide sequence ID" value="NZ_WVRA01000014.1"/>
</dbReference>
<evidence type="ECO:0000259" key="2">
    <source>
        <dbReference type="PROSITE" id="PS51819"/>
    </source>
</evidence>
<dbReference type="AlphaFoldDB" id="A0AA91BZV2"/>